<evidence type="ECO:0000256" key="2">
    <source>
        <dbReference type="ARBA" id="ARBA00022741"/>
    </source>
</evidence>
<dbReference type="InterPro" id="IPR036187">
    <property type="entry name" value="DNA_mismatch_repair_MutS_sf"/>
</dbReference>
<dbReference type="SUPFAM" id="SSF52540">
    <property type="entry name" value="P-loop containing nucleoside triphosphate hydrolases"/>
    <property type="match status" value="1"/>
</dbReference>
<dbReference type="SMART" id="SM00534">
    <property type="entry name" value="MUTSac"/>
    <property type="match status" value="1"/>
</dbReference>
<dbReference type="Gene3D" id="1.10.1420.10">
    <property type="match status" value="1"/>
</dbReference>
<dbReference type="PANTHER" id="PTHR11361:SF20">
    <property type="entry name" value="MUTS PROTEIN HOMOLOG 5"/>
    <property type="match status" value="1"/>
</dbReference>
<reference evidence="8" key="1">
    <citation type="journal article" date="2020" name="New Phytol.">
        <title>Comparative genomics reveals dynamic genome evolution in host specialist ectomycorrhizal fungi.</title>
        <authorList>
            <person name="Lofgren L.A."/>
            <person name="Nguyen N.H."/>
            <person name="Vilgalys R."/>
            <person name="Ruytinx J."/>
            <person name="Liao H.L."/>
            <person name="Branco S."/>
            <person name="Kuo A."/>
            <person name="LaButti K."/>
            <person name="Lipzen A."/>
            <person name="Andreopoulos W."/>
            <person name="Pangilinan J."/>
            <person name="Riley R."/>
            <person name="Hundley H."/>
            <person name="Na H."/>
            <person name="Barry K."/>
            <person name="Grigoriev I.V."/>
            <person name="Stajich J.E."/>
            <person name="Kennedy P.G."/>
        </authorList>
    </citation>
    <scope>NUCLEOTIDE SEQUENCE</scope>
    <source>
        <strain evidence="8">FC203</strain>
    </source>
</reference>
<dbReference type="Gene3D" id="3.40.50.300">
    <property type="entry name" value="P-loop containing nucleotide triphosphate hydrolases"/>
    <property type="match status" value="1"/>
</dbReference>
<keyword evidence="2" id="KW-0547">Nucleotide-binding</keyword>
<proteinExistence type="inferred from homology"/>
<comment type="similarity">
    <text evidence="1">Belongs to the DNA mismatch repair MutS family.</text>
</comment>
<dbReference type="PANTHER" id="PTHR11361">
    <property type="entry name" value="DNA MISMATCH REPAIR PROTEIN MUTS FAMILY MEMBER"/>
    <property type="match status" value="1"/>
</dbReference>
<dbReference type="PIRSF" id="PIRSF005813">
    <property type="entry name" value="MSH2"/>
    <property type="match status" value="1"/>
</dbReference>
<evidence type="ECO:0000313" key="9">
    <source>
        <dbReference type="Proteomes" id="UP001195769"/>
    </source>
</evidence>
<dbReference type="SMART" id="SM00533">
    <property type="entry name" value="MUTSd"/>
    <property type="match status" value="1"/>
</dbReference>
<dbReference type="InterPro" id="IPR027417">
    <property type="entry name" value="P-loop_NTPase"/>
</dbReference>
<evidence type="ECO:0000256" key="3">
    <source>
        <dbReference type="ARBA" id="ARBA00022840"/>
    </source>
</evidence>
<keyword evidence="9" id="KW-1185">Reference proteome</keyword>
<evidence type="ECO:0000313" key="8">
    <source>
        <dbReference type="EMBL" id="KAG1906675.1"/>
    </source>
</evidence>
<protein>
    <submittedName>
        <fullName evidence="8">DNA mismatch repair protein MutS</fullName>
    </submittedName>
</protein>
<keyword evidence="4" id="KW-0238">DNA-binding</keyword>
<feature type="region of interest" description="Disordered" evidence="5">
    <location>
        <begin position="22"/>
        <end position="74"/>
    </location>
</feature>
<dbReference type="InterPro" id="IPR000432">
    <property type="entry name" value="DNA_mismatch_repair_MutS_C"/>
</dbReference>
<dbReference type="GO" id="GO:0140664">
    <property type="term" value="F:ATP-dependent DNA damage sensor activity"/>
    <property type="evidence" value="ECO:0007669"/>
    <property type="project" value="InterPro"/>
</dbReference>
<dbReference type="Pfam" id="PF05192">
    <property type="entry name" value="MutS_III"/>
    <property type="match status" value="1"/>
</dbReference>
<evidence type="ECO:0000256" key="1">
    <source>
        <dbReference type="ARBA" id="ARBA00006271"/>
    </source>
</evidence>
<dbReference type="GO" id="GO:0051026">
    <property type="term" value="P:chiasma assembly"/>
    <property type="evidence" value="ECO:0007669"/>
    <property type="project" value="TreeGrafter"/>
</dbReference>
<dbReference type="Pfam" id="PF00488">
    <property type="entry name" value="MutS_V"/>
    <property type="match status" value="1"/>
</dbReference>
<accession>A0AAD4HQT2</accession>
<name>A0AAD4HQT2_9AGAM</name>
<dbReference type="RefSeq" id="XP_041232250.1">
    <property type="nucleotide sequence ID" value="XM_041363582.1"/>
</dbReference>
<feature type="compositionally biased region" description="Basic residues" evidence="5">
    <location>
        <begin position="33"/>
        <end position="46"/>
    </location>
</feature>
<dbReference type="InterPro" id="IPR007696">
    <property type="entry name" value="DNA_mismatch_repair_MutS_core"/>
</dbReference>
<dbReference type="GO" id="GO:0005634">
    <property type="term" value="C:nucleus"/>
    <property type="evidence" value="ECO:0007669"/>
    <property type="project" value="TreeGrafter"/>
</dbReference>
<dbReference type="GO" id="GO:0006298">
    <property type="term" value="P:mismatch repair"/>
    <property type="evidence" value="ECO:0007669"/>
    <property type="project" value="InterPro"/>
</dbReference>
<dbReference type="GO" id="GO:0005524">
    <property type="term" value="F:ATP binding"/>
    <property type="evidence" value="ECO:0007669"/>
    <property type="project" value="UniProtKB-KW"/>
</dbReference>
<organism evidence="8 9">
    <name type="scientific">Suillus fuscotomentosus</name>
    <dbReference type="NCBI Taxonomy" id="1912939"/>
    <lineage>
        <taxon>Eukaryota</taxon>
        <taxon>Fungi</taxon>
        <taxon>Dikarya</taxon>
        <taxon>Basidiomycota</taxon>
        <taxon>Agaricomycotina</taxon>
        <taxon>Agaricomycetes</taxon>
        <taxon>Agaricomycetidae</taxon>
        <taxon>Boletales</taxon>
        <taxon>Suillineae</taxon>
        <taxon>Suillaceae</taxon>
        <taxon>Suillus</taxon>
    </lineage>
</organism>
<dbReference type="InterPro" id="IPR045076">
    <property type="entry name" value="MutS"/>
</dbReference>
<dbReference type="GeneID" id="64657880"/>
<dbReference type="Proteomes" id="UP001195769">
    <property type="component" value="Unassembled WGS sequence"/>
</dbReference>
<dbReference type="CDD" id="cd03281">
    <property type="entry name" value="ABC_MSH5_euk"/>
    <property type="match status" value="1"/>
</dbReference>
<evidence type="ECO:0000259" key="7">
    <source>
        <dbReference type="SMART" id="SM00534"/>
    </source>
</evidence>
<dbReference type="EMBL" id="JABBWK010000004">
    <property type="protein sequence ID" value="KAG1906675.1"/>
    <property type="molecule type" value="Genomic_DNA"/>
</dbReference>
<comment type="caution">
    <text evidence="8">The sequence shown here is derived from an EMBL/GenBank/DDBJ whole genome shotgun (WGS) entry which is preliminary data.</text>
</comment>
<feature type="compositionally biased region" description="Polar residues" evidence="5">
    <location>
        <begin position="49"/>
        <end position="60"/>
    </location>
</feature>
<evidence type="ECO:0000256" key="4">
    <source>
        <dbReference type="ARBA" id="ARBA00023125"/>
    </source>
</evidence>
<feature type="domain" description="DNA mismatch repair proteins mutS family" evidence="7">
    <location>
        <begin position="702"/>
        <end position="939"/>
    </location>
</feature>
<sequence length="1000" mass="110785">MSVRNSVISSCCKSIASYRLPSTDTHRNDMKRTKQNRSSNHRKNKVAKSAQNHEQNQTAESDTEESIQLPRKKVRWEGNSESVAAVANTENGISEDNANTSKICLTMSCQSGRVAGAYYDSVRCIVYVLEDTQEDVHFDLTNMLLEQCNADIVLTSSKADDPFIAVLQKFAEASGSVFQIRPHKEFTPHRGRDRLLSLPLLSELTTEDTGQLSSDSSSGAEPRNAYEFMQKRKQPAGDPTMKRWNAAIRLANYASVESSPLCISCLGALLDYLARERAAGELDDDAGVEGLHISGIEVLTIDQVMHINADALFSLQIFENESHASIHSDKTKEGLSLFGILDNTRTPLGRSLLRTWLMRPSLSIPVIAARHDAIDCFLHPENLAPASALQTHLKGIKNIPRILGLLRSGKAGVSDWQGLVKFTYHSAMLRDALAELHGGDRVEVVRKLVATLDIGSFKDTGNAVNETIDWEESTSNNRICVRPYIDEELDQRKHVYAGLDAVLCKVAEQICQKIPVDYTASLNVVYFPQLGFLICVPMQEEWTTEEGIEVLDGWSFQVILLMIDFVTERRLFSAHVYFKSEEMDDMDMHIGDLHPLIVDREIEIVQELLERILVFSEGMRQACDVCAELDCLLAFAEASRAYNYCRPQMSEDPVIDIDQGRHPLQEQVVDIFVPNNAQLVAGIGFSDSAEPQTEVDNLPMCSSIVLCTGANACGKSVYLKQVALIQYMAQIGCFVPAASATLGIVDKIFTRIQTRESVSKAQSAFMIDLNQVSLALRNCTANSLILLDEFGKGTIPAGSIIVDSYLFIDGAGLFCGVIKHLLNRGSQCPKVLAATHFHEVFQKDMLNPHTFPIMFFHMQVLFTSSNGNNLNPGDVSISEDLDSTDHEHLEPTFVAAPGEKITYLYRVSPGLSLNSHAAQCATMFGLPSRIAQRAQYVSKLLGDHELGQLLEEKMTAEEQENIKAAGIATYKFLAMDLTNDSHEQDIKSRLVKALGRAPHE</sequence>
<feature type="domain" description="DNA mismatch repair protein MutS core" evidence="6">
    <location>
        <begin position="332"/>
        <end position="668"/>
    </location>
</feature>
<dbReference type="InterPro" id="IPR011184">
    <property type="entry name" value="DNA_mismatch_repair_Msh2"/>
</dbReference>
<dbReference type="GO" id="GO:0030983">
    <property type="term" value="F:mismatched DNA binding"/>
    <property type="evidence" value="ECO:0007669"/>
    <property type="project" value="InterPro"/>
</dbReference>
<evidence type="ECO:0000256" key="5">
    <source>
        <dbReference type="SAM" id="MobiDB-lite"/>
    </source>
</evidence>
<dbReference type="AlphaFoldDB" id="A0AAD4HQT2"/>
<evidence type="ECO:0000259" key="6">
    <source>
        <dbReference type="SMART" id="SM00533"/>
    </source>
</evidence>
<keyword evidence="3" id="KW-0067">ATP-binding</keyword>
<gene>
    <name evidence="8" type="ORF">F5891DRAFT_1101287</name>
</gene>
<dbReference type="SUPFAM" id="SSF48334">
    <property type="entry name" value="DNA repair protein MutS, domain III"/>
    <property type="match status" value="1"/>
</dbReference>